<accession>A0A918FJ73</accession>
<proteinExistence type="predicted"/>
<protein>
    <submittedName>
        <fullName evidence="1">Uncharacterized protein</fullName>
    </submittedName>
</protein>
<dbReference type="Proteomes" id="UP000658320">
    <property type="component" value="Unassembled WGS sequence"/>
</dbReference>
<gene>
    <name evidence="1" type="ORF">GCM10010251_67570</name>
</gene>
<dbReference type="AlphaFoldDB" id="A0A918FJ73"/>
<dbReference type="EMBL" id="BMSX01000019">
    <property type="protein sequence ID" value="GGR41393.1"/>
    <property type="molecule type" value="Genomic_DNA"/>
</dbReference>
<keyword evidence="2" id="KW-1185">Reference proteome</keyword>
<comment type="caution">
    <text evidence="1">The sequence shown here is derived from an EMBL/GenBank/DDBJ whole genome shotgun (WGS) entry which is preliminary data.</text>
</comment>
<evidence type="ECO:0000313" key="1">
    <source>
        <dbReference type="EMBL" id="GGR41393.1"/>
    </source>
</evidence>
<reference evidence="1" key="2">
    <citation type="submission" date="2020-09" db="EMBL/GenBank/DDBJ databases">
        <authorList>
            <person name="Sun Q."/>
            <person name="Ohkuma M."/>
        </authorList>
    </citation>
    <scope>NUCLEOTIDE SEQUENCE</scope>
    <source>
        <strain evidence="1">JCM 4346</strain>
    </source>
</reference>
<reference evidence="1" key="1">
    <citation type="journal article" date="2014" name="Int. J. Syst. Evol. Microbiol.">
        <title>Complete genome sequence of Corynebacterium casei LMG S-19264T (=DSM 44701T), isolated from a smear-ripened cheese.</title>
        <authorList>
            <consortium name="US DOE Joint Genome Institute (JGI-PGF)"/>
            <person name="Walter F."/>
            <person name="Albersmeier A."/>
            <person name="Kalinowski J."/>
            <person name="Ruckert C."/>
        </authorList>
    </citation>
    <scope>NUCLEOTIDE SEQUENCE</scope>
    <source>
        <strain evidence="1">JCM 4346</strain>
    </source>
</reference>
<organism evidence="1 2">
    <name type="scientific">Streptomyces aurantiogriseus</name>
    <dbReference type="NCBI Taxonomy" id="66870"/>
    <lineage>
        <taxon>Bacteria</taxon>
        <taxon>Bacillati</taxon>
        <taxon>Actinomycetota</taxon>
        <taxon>Actinomycetes</taxon>
        <taxon>Kitasatosporales</taxon>
        <taxon>Streptomycetaceae</taxon>
        <taxon>Streptomyces</taxon>
    </lineage>
</organism>
<sequence>MPEIAVAHLCWALLPFLGTGMKGDRARQLTVSDNRQLTVSDKESSCWAAAHEERKRSPS</sequence>
<name>A0A918FJ73_9ACTN</name>
<evidence type="ECO:0000313" key="2">
    <source>
        <dbReference type="Proteomes" id="UP000658320"/>
    </source>
</evidence>